<dbReference type="PANTHER" id="PTHR47816">
    <property type="entry name" value="RIBOSOMAL RNA SMALL SUBUNIT METHYLTRANSFERASE C"/>
    <property type="match status" value="1"/>
</dbReference>
<proteinExistence type="predicted"/>
<evidence type="ECO:0000256" key="2">
    <source>
        <dbReference type="ARBA" id="ARBA00022552"/>
    </source>
</evidence>
<evidence type="ECO:0000256" key="3">
    <source>
        <dbReference type="ARBA" id="ARBA00022603"/>
    </source>
</evidence>
<evidence type="ECO:0000256" key="1">
    <source>
        <dbReference type="ARBA" id="ARBA00022490"/>
    </source>
</evidence>
<accession>A0A1S7LNI4</accession>
<keyword evidence="4 7" id="KW-0808">Transferase</keyword>
<dbReference type="EMBL" id="LO017727">
    <property type="protein sequence ID" value="CRH07739.1"/>
    <property type="molecule type" value="Genomic_DNA"/>
</dbReference>
<dbReference type="GO" id="GO:0008757">
    <property type="term" value="F:S-adenosylmethionine-dependent methyltransferase activity"/>
    <property type="evidence" value="ECO:0007669"/>
    <property type="project" value="InterPro"/>
</dbReference>
<dbReference type="InterPro" id="IPR002052">
    <property type="entry name" value="DNA_methylase_N6_adenine_CS"/>
</dbReference>
<dbReference type="InterPro" id="IPR029063">
    <property type="entry name" value="SAM-dependent_MTases_sf"/>
</dbReference>
<keyword evidence="3 7" id="KW-0489">Methyltransferase</keyword>
<reference evidence="7" key="1">
    <citation type="submission" date="2015-04" db="EMBL/GenBank/DDBJ databases">
        <authorList>
            <person name="Syromyatnikov M.Y."/>
            <person name="Popov V.N."/>
        </authorList>
    </citation>
    <scope>NUCLEOTIDE SEQUENCE</scope>
    <source>
        <strain evidence="7">MO-1</strain>
    </source>
</reference>
<dbReference type="InterPro" id="IPR007848">
    <property type="entry name" value="Small_mtfrase_dom"/>
</dbReference>
<dbReference type="PROSITE" id="PS00092">
    <property type="entry name" value="N6_MTASE"/>
    <property type="match status" value="1"/>
</dbReference>
<dbReference type="GO" id="GO:0032259">
    <property type="term" value="P:methylation"/>
    <property type="evidence" value="ECO:0007669"/>
    <property type="project" value="UniProtKB-KW"/>
</dbReference>
<evidence type="ECO:0000256" key="5">
    <source>
        <dbReference type="ARBA" id="ARBA00022691"/>
    </source>
</evidence>
<keyword evidence="5" id="KW-0949">S-adenosyl-L-methionine</keyword>
<evidence type="ECO:0000259" key="6">
    <source>
        <dbReference type="Pfam" id="PF05175"/>
    </source>
</evidence>
<dbReference type="GO" id="GO:0003676">
    <property type="term" value="F:nucleic acid binding"/>
    <property type="evidence" value="ECO:0007669"/>
    <property type="project" value="InterPro"/>
</dbReference>
<dbReference type="InterPro" id="IPR046977">
    <property type="entry name" value="RsmC/RlmG"/>
</dbReference>
<keyword evidence="1" id="KW-0963">Cytoplasm</keyword>
<keyword evidence="2" id="KW-0698">rRNA processing</keyword>
<dbReference type="Gene3D" id="3.40.50.150">
    <property type="entry name" value="Vaccinia Virus protein VP39"/>
    <property type="match status" value="2"/>
</dbReference>
<dbReference type="CDD" id="cd02440">
    <property type="entry name" value="AdoMet_MTases"/>
    <property type="match status" value="1"/>
</dbReference>
<dbReference type="AlphaFoldDB" id="A0A1S7LNI4"/>
<gene>
    <name evidence="7" type="ORF">MAGMO_3606</name>
</gene>
<evidence type="ECO:0000313" key="7">
    <source>
        <dbReference type="EMBL" id="CRH07739.1"/>
    </source>
</evidence>
<dbReference type="EC" id="2.1.1.-" evidence="7"/>
<dbReference type="GO" id="GO:0008170">
    <property type="term" value="F:N-methyltransferase activity"/>
    <property type="evidence" value="ECO:0007669"/>
    <property type="project" value="UniProtKB-ARBA"/>
</dbReference>
<sequence length="360" mass="39589">MNHDPRHVERFIQSLPAVCDPSQFSHLHLVHWPLDQLPLGPVLSEVGFTGTLVAARSSTAEMAENMGGFDQVVVHEHPTAGESATDHILMELPQGREAARLAIQEALKALPSEGALWVFGNKESGIMPLPKRLPGSQSVLSKGHLRLLRIPATAQWEEPKKRGKAKRAPFDFSTPFHHYQQGELTLATRPGIFSWQEADLASLILLETLAEQPPLTGELLDWGCGAGLIGVTLAKQNAGLQVTMSDDMVRAVRCSEESANLNGVAERCEVILEDGIGEQLSEMTFDHIVTNPPFHRGHSMDREVAQQFIRDAAAQLVLGGKLWLVANDFLDYGTVLGECFGKVEKWVKRDNFTVWCAEAV</sequence>
<name>A0A1S7LNI4_MAGMO</name>
<organism evidence="7">
    <name type="scientific">Magnetococcus massalia (strain MO-1)</name>
    <dbReference type="NCBI Taxonomy" id="451514"/>
    <lineage>
        <taxon>Bacteria</taxon>
        <taxon>Pseudomonadati</taxon>
        <taxon>Pseudomonadota</taxon>
        <taxon>Magnetococcia</taxon>
        <taxon>Magnetococcales</taxon>
        <taxon>Magnetococcaceae</taxon>
        <taxon>Magnetococcus</taxon>
    </lineage>
</organism>
<evidence type="ECO:0000256" key="4">
    <source>
        <dbReference type="ARBA" id="ARBA00022679"/>
    </source>
</evidence>
<dbReference type="Pfam" id="PF05175">
    <property type="entry name" value="MTS"/>
    <property type="match status" value="1"/>
</dbReference>
<dbReference type="GO" id="GO:0006364">
    <property type="term" value="P:rRNA processing"/>
    <property type="evidence" value="ECO:0007669"/>
    <property type="project" value="UniProtKB-KW"/>
</dbReference>
<dbReference type="PANTHER" id="PTHR47816:SF4">
    <property type="entry name" value="RIBOSOMAL RNA SMALL SUBUNIT METHYLTRANSFERASE C"/>
    <property type="match status" value="1"/>
</dbReference>
<protein>
    <submittedName>
        <fullName evidence="7">Putative Ribosomal RNA small subunit methyltransferase C, putative genen rsmC</fullName>
        <ecNumber evidence="7">2.1.1.-</ecNumber>
    </submittedName>
</protein>
<dbReference type="SUPFAM" id="SSF53335">
    <property type="entry name" value="S-adenosyl-L-methionine-dependent methyltransferases"/>
    <property type="match status" value="1"/>
</dbReference>
<feature type="domain" description="Methyltransferase small" evidence="6">
    <location>
        <begin position="183"/>
        <end position="354"/>
    </location>
</feature>